<dbReference type="GO" id="GO:0051015">
    <property type="term" value="F:actin filament binding"/>
    <property type="evidence" value="ECO:0007669"/>
    <property type="project" value="InterPro"/>
</dbReference>
<dbReference type="SMART" id="SM00262">
    <property type="entry name" value="GEL"/>
    <property type="match status" value="3"/>
</dbReference>
<dbReference type="GO" id="GO:0005737">
    <property type="term" value="C:cytoplasm"/>
    <property type="evidence" value="ECO:0007669"/>
    <property type="project" value="TreeGrafter"/>
</dbReference>
<dbReference type="GO" id="GO:0015629">
    <property type="term" value="C:actin cytoskeleton"/>
    <property type="evidence" value="ECO:0007669"/>
    <property type="project" value="TreeGrafter"/>
</dbReference>
<dbReference type="PANTHER" id="PTHR11977:SF130">
    <property type="entry name" value="SEVERIN"/>
    <property type="match status" value="1"/>
</dbReference>
<dbReference type="Gene3D" id="3.40.20.10">
    <property type="entry name" value="Severin"/>
    <property type="match status" value="3"/>
</dbReference>
<sequence length="381" mass="42594">MAMLTHPVAYNIEDSNIALLGSDLEKHVREHASDTESQWTSVRLDEPDSVHIWRIEHFHVIPWPRERYGSFYDGDSYIILHTYKVAPDSVTFSYDLHFWLGANTTQDEAGTAAYKTVELDDHLLGVPVQYREVQGHESQRFLSYFPRFVCLHGGVSSGFHHIVDRPPLNVHKLYRISSSHHALRVHEVPAEARSLVAGDTYVLDKGAHVLQFNCKTSSGVEKFKAAEFVRQIVDGREGKCELSVYDEGGPGAGIFLSQFGEGTGLRAAPERPAISGTVMLTIYRVSDASGRLLFEPADRLESADAFVVDASKSEVPMVYTWIGRDASLNERRLALQYAQNFLYAHRSDAVAVPIVRVNEGHEPNTFKALSLIRQLDSSGLV</sequence>
<gene>
    <name evidence="2" type="ORF">FISHEDRAFT_46732</name>
</gene>
<dbReference type="PRINTS" id="PR00597">
    <property type="entry name" value="GELSOLIN"/>
</dbReference>
<feature type="domain" description="Gelsolin-like" evidence="1">
    <location>
        <begin position="68"/>
        <end position="142"/>
    </location>
</feature>
<dbReference type="InterPro" id="IPR007122">
    <property type="entry name" value="Villin/Gelsolin"/>
</dbReference>
<dbReference type="PANTHER" id="PTHR11977">
    <property type="entry name" value="VILLIN"/>
    <property type="match status" value="1"/>
</dbReference>
<dbReference type="OrthoDB" id="6375767at2759"/>
<protein>
    <submittedName>
        <fullName evidence="2">Actin regulatory protein</fullName>
    </submittedName>
</protein>
<evidence type="ECO:0000313" key="2">
    <source>
        <dbReference type="EMBL" id="KIY46737.1"/>
    </source>
</evidence>
<dbReference type="EMBL" id="KN882024">
    <property type="protein sequence ID" value="KIY46737.1"/>
    <property type="molecule type" value="Genomic_DNA"/>
</dbReference>
<keyword evidence="3" id="KW-1185">Reference proteome</keyword>
<dbReference type="AlphaFoldDB" id="A0A0D7A6T4"/>
<reference evidence="2 3" key="1">
    <citation type="journal article" date="2015" name="Fungal Genet. Biol.">
        <title>Evolution of novel wood decay mechanisms in Agaricales revealed by the genome sequences of Fistulina hepatica and Cylindrobasidium torrendii.</title>
        <authorList>
            <person name="Floudas D."/>
            <person name="Held B.W."/>
            <person name="Riley R."/>
            <person name="Nagy L.G."/>
            <person name="Koehler G."/>
            <person name="Ransdell A.S."/>
            <person name="Younus H."/>
            <person name="Chow J."/>
            <person name="Chiniquy J."/>
            <person name="Lipzen A."/>
            <person name="Tritt A."/>
            <person name="Sun H."/>
            <person name="Haridas S."/>
            <person name="LaButti K."/>
            <person name="Ohm R.A."/>
            <person name="Kues U."/>
            <person name="Blanchette R.A."/>
            <person name="Grigoriev I.V."/>
            <person name="Minto R.E."/>
            <person name="Hibbett D.S."/>
        </authorList>
    </citation>
    <scope>NUCLEOTIDE SEQUENCE [LARGE SCALE GENOMIC DNA]</scope>
    <source>
        <strain evidence="2 3">ATCC 64428</strain>
    </source>
</reference>
<organism evidence="2 3">
    <name type="scientific">Fistulina hepatica ATCC 64428</name>
    <dbReference type="NCBI Taxonomy" id="1128425"/>
    <lineage>
        <taxon>Eukaryota</taxon>
        <taxon>Fungi</taxon>
        <taxon>Dikarya</taxon>
        <taxon>Basidiomycota</taxon>
        <taxon>Agaricomycotina</taxon>
        <taxon>Agaricomycetes</taxon>
        <taxon>Agaricomycetidae</taxon>
        <taxon>Agaricales</taxon>
        <taxon>Fistulinaceae</taxon>
        <taxon>Fistulina</taxon>
    </lineage>
</organism>
<dbReference type="SUPFAM" id="SSF55753">
    <property type="entry name" value="Actin depolymerizing proteins"/>
    <property type="match status" value="3"/>
</dbReference>
<proteinExistence type="predicted"/>
<accession>A0A0D7A6T4</accession>
<dbReference type="InterPro" id="IPR029006">
    <property type="entry name" value="ADF-H/Gelsolin-like_dom_sf"/>
</dbReference>
<dbReference type="Pfam" id="PF00626">
    <property type="entry name" value="Gelsolin"/>
    <property type="match status" value="2"/>
</dbReference>
<feature type="domain" description="Gelsolin-like" evidence="1">
    <location>
        <begin position="298"/>
        <end position="366"/>
    </location>
</feature>
<dbReference type="GO" id="GO:0008154">
    <property type="term" value="P:actin polymerization or depolymerization"/>
    <property type="evidence" value="ECO:0007669"/>
    <property type="project" value="TreeGrafter"/>
</dbReference>
<evidence type="ECO:0000313" key="3">
    <source>
        <dbReference type="Proteomes" id="UP000054144"/>
    </source>
</evidence>
<evidence type="ECO:0000259" key="1">
    <source>
        <dbReference type="Pfam" id="PF00626"/>
    </source>
</evidence>
<dbReference type="InterPro" id="IPR007123">
    <property type="entry name" value="Gelsolin-like_dom"/>
</dbReference>
<dbReference type="CDD" id="cd11290">
    <property type="entry name" value="gelsolin_S1_like"/>
    <property type="match status" value="1"/>
</dbReference>
<dbReference type="Proteomes" id="UP000054144">
    <property type="component" value="Unassembled WGS sequence"/>
</dbReference>
<name>A0A0D7A6T4_9AGAR</name>